<dbReference type="GO" id="GO:0004149">
    <property type="term" value="F:dihydrolipoyllysine-residue succinyltransferase activity"/>
    <property type="evidence" value="ECO:0007669"/>
    <property type="project" value="UniProtKB-UniRule"/>
</dbReference>
<evidence type="ECO:0000313" key="13">
    <source>
        <dbReference type="EMBL" id="AXA37047.1"/>
    </source>
</evidence>
<dbReference type="GO" id="GO:0005829">
    <property type="term" value="C:cytosol"/>
    <property type="evidence" value="ECO:0007669"/>
    <property type="project" value="TreeGrafter"/>
</dbReference>
<dbReference type="AlphaFoldDB" id="A0A2Z4Y732"/>
<name>A0A2Z4Y732_SUMC1</name>
<dbReference type="CDD" id="cd06849">
    <property type="entry name" value="lipoyl_domain"/>
    <property type="match status" value="1"/>
</dbReference>
<evidence type="ECO:0000256" key="4">
    <source>
        <dbReference type="ARBA" id="ARBA00007317"/>
    </source>
</evidence>
<dbReference type="GO" id="GO:0045252">
    <property type="term" value="C:oxoglutarate dehydrogenase complex"/>
    <property type="evidence" value="ECO:0007669"/>
    <property type="project" value="UniProtKB-UniRule"/>
</dbReference>
<comment type="cofactor">
    <cofactor evidence="1">
        <name>(R)-lipoate</name>
        <dbReference type="ChEBI" id="CHEBI:83088"/>
    </cofactor>
</comment>
<dbReference type="EMBL" id="CP030759">
    <property type="protein sequence ID" value="AXA37047.1"/>
    <property type="molecule type" value="Genomic_DNA"/>
</dbReference>
<keyword evidence="5" id="KW-0816">Tricarboxylic acid cycle</keyword>
<comment type="similarity">
    <text evidence="4">Belongs to the 2-oxoacid dehydrogenase family.</text>
</comment>
<dbReference type="PROSITE" id="PS50968">
    <property type="entry name" value="BIOTINYL_LIPOYL"/>
    <property type="match status" value="1"/>
</dbReference>
<evidence type="ECO:0000259" key="12">
    <source>
        <dbReference type="PROSITE" id="PS50968"/>
    </source>
</evidence>
<keyword evidence="8" id="KW-0012">Acyltransferase</keyword>
<dbReference type="Pfam" id="PF00364">
    <property type="entry name" value="Biotin_lipoyl"/>
    <property type="match status" value="1"/>
</dbReference>
<evidence type="ECO:0000256" key="3">
    <source>
        <dbReference type="ARBA" id="ARBA00005145"/>
    </source>
</evidence>
<dbReference type="GO" id="GO:0033512">
    <property type="term" value="P:L-lysine catabolic process to acetyl-CoA via saccharopine"/>
    <property type="evidence" value="ECO:0007669"/>
    <property type="project" value="UniProtKB-UniPathway"/>
</dbReference>
<dbReference type="InterPro" id="IPR000089">
    <property type="entry name" value="Biotin_lipoyl"/>
</dbReference>
<evidence type="ECO:0000256" key="1">
    <source>
        <dbReference type="ARBA" id="ARBA00001938"/>
    </source>
</evidence>
<dbReference type="KEGG" id="schv:BRCON_2270"/>
<dbReference type="NCBIfam" id="NF004309">
    <property type="entry name" value="PRK05704.1"/>
    <property type="match status" value="1"/>
</dbReference>
<dbReference type="PANTHER" id="PTHR43416">
    <property type="entry name" value="DIHYDROLIPOYLLYSINE-RESIDUE SUCCINYLTRANSFERASE COMPONENT OF 2-OXOGLUTARATE DEHYDROGENASE COMPLEX, MITOCHONDRIAL-RELATED"/>
    <property type="match status" value="1"/>
</dbReference>
<evidence type="ECO:0000256" key="10">
    <source>
        <dbReference type="NCBIfam" id="TIGR01347"/>
    </source>
</evidence>
<protein>
    <recommendedName>
        <fullName evidence="10">Dihydrolipoyllysine-residue succinyltransferase</fullName>
        <ecNumber evidence="10">2.3.1.61</ecNumber>
    </recommendedName>
</protein>
<dbReference type="Gene3D" id="3.30.559.10">
    <property type="entry name" value="Chloramphenicol acetyltransferase-like domain"/>
    <property type="match status" value="1"/>
</dbReference>
<evidence type="ECO:0000256" key="7">
    <source>
        <dbReference type="ARBA" id="ARBA00022823"/>
    </source>
</evidence>
<dbReference type="InterPro" id="IPR006255">
    <property type="entry name" value="SucB"/>
</dbReference>
<dbReference type="GO" id="GO:0006099">
    <property type="term" value="P:tricarboxylic acid cycle"/>
    <property type="evidence" value="ECO:0007669"/>
    <property type="project" value="UniProtKB-UniRule"/>
</dbReference>
<dbReference type="UniPathway" id="UPA00868">
    <property type="reaction ID" value="UER00840"/>
</dbReference>
<dbReference type="NCBIfam" id="TIGR01347">
    <property type="entry name" value="sucB"/>
    <property type="match status" value="1"/>
</dbReference>
<gene>
    <name evidence="13" type="ORF">BRCON_2270</name>
</gene>
<comment type="catalytic activity">
    <reaction evidence="9">
        <text>N(6)-[(R)-dihydrolipoyl]-L-lysyl-[protein] + succinyl-CoA = N(6)-[(R)-S(8)-succinyldihydrolipoyl]-L-lysyl-[protein] + CoA</text>
        <dbReference type="Rhea" id="RHEA:15213"/>
        <dbReference type="Rhea" id="RHEA-COMP:10475"/>
        <dbReference type="Rhea" id="RHEA-COMP:20092"/>
        <dbReference type="ChEBI" id="CHEBI:57287"/>
        <dbReference type="ChEBI" id="CHEBI:57292"/>
        <dbReference type="ChEBI" id="CHEBI:83100"/>
        <dbReference type="ChEBI" id="CHEBI:83120"/>
        <dbReference type="EC" id="2.3.1.61"/>
    </reaction>
</comment>
<sequence>MAIEIRVPSFGESITESTVAQWHKPDGAMVQKGDLLVTLDTEKSSADLEAEVSGRLKILVPEGTDVKVGAVIGILEESVAEAEGPAVAPKLEPSQVASPEAAAGKLVSGEVRVDASTPAAKAGDEQQKAPSAAPPPPSLTMSSQAPVTPGSAPSTGGTTRMDASARAPEKEFAVRPTAPAPQGGGERTVTRKPMSRLRKTIARRLLQARQETAMLTTFAEVDMSAVQALRQRYQESFLKRYGVKLGLMSFFVKAVIEGLRLFPELNASIEGDDIVYHNYYDIGVAVSTERGLVVPVVRDADRKSFADIEREIADLAQRARENRLALAELEGGTFTITNGGVFGSLLSTPLLNPPQVGILGMHAIVDRPVAIEGRVEIRPMMYLALSYDHRLIDGREAVQFLVRVKECIANPERIVLGI</sequence>
<feature type="domain" description="Lipoyl-binding" evidence="12">
    <location>
        <begin position="2"/>
        <end position="76"/>
    </location>
</feature>
<dbReference type="EC" id="2.3.1.61" evidence="10"/>
<dbReference type="InterPro" id="IPR001078">
    <property type="entry name" value="2-oxoacid_DH_actylTfrase"/>
</dbReference>
<keyword evidence="6 13" id="KW-0808">Transferase</keyword>
<evidence type="ECO:0000256" key="2">
    <source>
        <dbReference type="ARBA" id="ARBA00004052"/>
    </source>
</evidence>
<comment type="function">
    <text evidence="2">E2 component of the 2-oxoglutarate dehydrogenase (OGDH) complex which catalyzes the second step in the conversion of 2-oxoglutarate to succinyl-CoA and CO(2).</text>
</comment>
<dbReference type="Pfam" id="PF00198">
    <property type="entry name" value="2-oxoacid_dh"/>
    <property type="match status" value="1"/>
</dbReference>
<dbReference type="SUPFAM" id="SSF52777">
    <property type="entry name" value="CoA-dependent acyltransferases"/>
    <property type="match status" value="1"/>
</dbReference>
<dbReference type="Proteomes" id="UP000262583">
    <property type="component" value="Chromosome"/>
</dbReference>
<reference evidence="13 14" key="1">
    <citation type="submission" date="2018-05" db="EMBL/GenBank/DDBJ databases">
        <title>A metagenomic window into the 2 km-deep terrestrial subsurface aquifer revealed taxonomically and functionally diverse microbial community comprising novel uncultured bacterial lineages.</title>
        <authorList>
            <person name="Kadnikov V.V."/>
            <person name="Mardanov A.V."/>
            <person name="Beletsky A.V."/>
            <person name="Banks D."/>
            <person name="Pimenov N.V."/>
            <person name="Frank Y.A."/>
            <person name="Karnachuk O.V."/>
            <person name="Ravin N.V."/>
        </authorList>
    </citation>
    <scope>NUCLEOTIDE SEQUENCE [LARGE SCALE GENOMIC DNA]</scope>
    <source>
        <strain evidence="13">BY</strain>
    </source>
</reference>
<evidence type="ECO:0000256" key="9">
    <source>
        <dbReference type="ARBA" id="ARBA00052761"/>
    </source>
</evidence>
<evidence type="ECO:0000256" key="6">
    <source>
        <dbReference type="ARBA" id="ARBA00022679"/>
    </source>
</evidence>
<dbReference type="InterPro" id="IPR011053">
    <property type="entry name" value="Single_hybrid_motif"/>
</dbReference>
<keyword evidence="7" id="KW-0450">Lipoyl</keyword>
<dbReference type="PANTHER" id="PTHR43416:SF5">
    <property type="entry name" value="DIHYDROLIPOYLLYSINE-RESIDUE SUCCINYLTRANSFERASE COMPONENT OF 2-OXOGLUTARATE DEHYDROGENASE COMPLEX, MITOCHONDRIAL"/>
    <property type="match status" value="1"/>
</dbReference>
<evidence type="ECO:0000256" key="11">
    <source>
        <dbReference type="SAM" id="MobiDB-lite"/>
    </source>
</evidence>
<evidence type="ECO:0000256" key="5">
    <source>
        <dbReference type="ARBA" id="ARBA00022532"/>
    </source>
</evidence>
<proteinExistence type="inferred from homology"/>
<organism evidence="13 14">
    <name type="scientific">Sumerlaea chitinivorans</name>
    <dbReference type="NCBI Taxonomy" id="2250252"/>
    <lineage>
        <taxon>Bacteria</taxon>
        <taxon>Candidatus Sumerlaeota</taxon>
        <taxon>Candidatus Sumerlaeia</taxon>
        <taxon>Candidatus Sumerlaeales</taxon>
        <taxon>Candidatus Sumerlaeaceae</taxon>
        <taxon>Candidatus Sumerlaea</taxon>
    </lineage>
</organism>
<accession>A0A2Z4Y732</accession>
<feature type="region of interest" description="Disordered" evidence="11">
    <location>
        <begin position="82"/>
        <end position="194"/>
    </location>
</feature>
<dbReference type="FunFam" id="3.30.559.10:FF:000007">
    <property type="entry name" value="Dihydrolipoamide acetyltransferase component of pyruvate dehydrogenase complex"/>
    <property type="match status" value="1"/>
</dbReference>
<dbReference type="SUPFAM" id="SSF51230">
    <property type="entry name" value="Single hybrid motif"/>
    <property type="match status" value="1"/>
</dbReference>
<comment type="pathway">
    <text evidence="3">Amino-acid degradation; L-lysine degradation via saccharopine pathway; glutaryl-CoA from L-lysine: step 6/6.</text>
</comment>
<evidence type="ECO:0000256" key="8">
    <source>
        <dbReference type="ARBA" id="ARBA00023315"/>
    </source>
</evidence>
<dbReference type="InterPro" id="IPR050537">
    <property type="entry name" value="2-oxoacid_dehydrogenase"/>
</dbReference>
<dbReference type="Gene3D" id="2.40.50.100">
    <property type="match status" value="1"/>
</dbReference>
<feature type="compositionally biased region" description="Low complexity" evidence="11">
    <location>
        <begin position="148"/>
        <end position="159"/>
    </location>
</feature>
<evidence type="ECO:0000313" key="14">
    <source>
        <dbReference type="Proteomes" id="UP000262583"/>
    </source>
</evidence>
<dbReference type="InterPro" id="IPR023213">
    <property type="entry name" value="CAT-like_dom_sf"/>
</dbReference>